<dbReference type="PRINTS" id="PR00419">
    <property type="entry name" value="ADXRDTASE"/>
</dbReference>
<dbReference type="SUPFAM" id="SSF51971">
    <property type="entry name" value="Nucleotide-binding domain"/>
    <property type="match status" value="1"/>
</dbReference>
<sequence length="187" mass="20196">MDESLAMQYLHWFLADMDLSSESPYVPDVKEKREEKVAIIGSGPAGLGAAYSLAKEGYQVTVFEKLHVTGGMMAVGIPEYRLPRDIISAEVKVIQDMGVEIKTGVTFGEDITLDSLKKDGYKALFLATGLHLSLMLRVEGEDLPDVIKGIDFLRDVALGNEVSVGKKVVIIGGGNVAIDVALTAKRV</sequence>
<protein>
    <recommendedName>
        <fullName evidence="1">FAD/NAD(P)-binding domain-containing protein</fullName>
    </recommendedName>
</protein>
<evidence type="ECO:0000259" key="1">
    <source>
        <dbReference type="Pfam" id="PF07992"/>
    </source>
</evidence>
<comment type="caution">
    <text evidence="2">The sequence shown here is derived from an EMBL/GenBank/DDBJ whole genome shotgun (WGS) entry which is preliminary data.</text>
</comment>
<dbReference type="PANTHER" id="PTHR42783">
    <property type="entry name" value="GLUTAMATE SYNTHASE [NADPH] SMALL CHAIN"/>
    <property type="match status" value="1"/>
</dbReference>
<dbReference type="EMBL" id="BARS01029016">
    <property type="protein sequence ID" value="GAG00382.1"/>
    <property type="molecule type" value="Genomic_DNA"/>
</dbReference>
<dbReference type="Pfam" id="PF07992">
    <property type="entry name" value="Pyr_redox_2"/>
    <property type="match status" value="1"/>
</dbReference>
<dbReference type="PANTHER" id="PTHR42783:SF3">
    <property type="entry name" value="GLUTAMATE SYNTHASE [NADPH] SMALL CHAIN-RELATED"/>
    <property type="match status" value="1"/>
</dbReference>
<reference evidence="2" key="1">
    <citation type="journal article" date="2014" name="Front. Microbiol.">
        <title>High frequency of phylogenetically diverse reductive dehalogenase-homologous genes in deep subseafloor sedimentary metagenomes.</title>
        <authorList>
            <person name="Kawai M."/>
            <person name="Futagami T."/>
            <person name="Toyoda A."/>
            <person name="Takaki Y."/>
            <person name="Nishi S."/>
            <person name="Hori S."/>
            <person name="Arai W."/>
            <person name="Tsubouchi T."/>
            <person name="Morono Y."/>
            <person name="Uchiyama I."/>
            <person name="Ito T."/>
            <person name="Fujiyama A."/>
            <person name="Inagaki F."/>
            <person name="Takami H."/>
        </authorList>
    </citation>
    <scope>NUCLEOTIDE SEQUENCE</scope>
    <source>
        <strain evidence="2">Expedition CK06-06</strain>
    </source>
</reference>
<evidence type="ECO:0000313" key="2">
    <source>
        <dbReference type="EMBL" id="GAG00382.1"/>
    </source>
</evidence>
<name>X0UM64_9ZZZZ</name>
<organism evidence="2">
    <name type="scientific">marine sediment metagenome</name>
    <dbReference type="NCBI Taxonomy" id="412755"/>
    <lineage>
        <taxon>unclassified sequences</taxon>
        <taxon>metagenomes</taxon>
        <taxon>ecological metagenomes</taxon>
    </lineage>
</organism>
<dbReference type="InterPro" id="IPR036188">
    <property type="entry name" value="FAD/NAD-bd_sf"/>
</dbReference>
<dbReference type="AlphaFoldDB" id="X0UM64"/>
<accession>X0UM64</accession>
<dbReference type="Gene3D" id="3.50.50.60">
    <property type="entry name" value="FAD/NAD(P)-binding domain"/>
    <property type="match status" value="1"/>
</dbReference>
<dbReference type="GO" id="GO:0016491">
    <property type="term" value="F:oxidoreductase activity"/>
    <property type="evidence" value="ECO:0007669"/>
    <property type="project" value="InterPro"/>
</dbReference>
<dbReference type="InterPro" id="IPR023753">
    <property type="entry name" value="FAD/NAD-binding_dom"/>
</dbReference>
<feature type="domain" description="FAD/NAD(P)-binding" evidence="1">
    <location>
        <begin position="36"/>
        <end position="186"/>
    </location>
</feature>
<proteinExistence type="predicted"/>
<gene>
    <name evidence="2" type="ORF">S01H1_45411</name>
</gene>
<feature type="non-terminal residue" evidence="2">
    <location>
        <position position="187"/>
    </location>
</feature>